<evidence type="ECO:0000256" key="8">
    <source>
        <dbReference type="ARBA" id="ARBA00022806"/>
    </source>
</evidence>
<dbReference type="Pfam" id="PF16124">
    <property type="entry name" value="RecQ_Zn_bind"/>
    <property type="match status" value="1"/>
</dbReference>
<dbReference type="InterPro" id="IPR004589">
    <property type="entry name" value="DNA_helicase_ATP-dep_RecQ"/>
</dbReference>
<dbReference type="SUPFAM" id="SSF52540">
    <property type="entry name" value="P-loop containing nucleoside triphosphate hydrolases"/>
    <property type="match status" value="1"/>
</dbReference>
<dbReference type="InterPro" id="IPR044876">
    <property type="entry name" value="HRDC_dom_sf"/>
</dbReference>
<evidence type="ECO:0000256" key="14">
    <source>
        <dbReference type="ARBA" id="ARBA00023235"/>
    </source>
</evidence>
<evidence type="ECO:0000313" key="20">
    <source>
        <dbReference type="EMBL" id="GAE30636.1"/>
    </source>
</evidence>
<evidence type="ECO:0000256" key="6">
    <source>
        <dbReference type="ARBA" id="ARBA00022763"/>
    </source>
</evidence>
<keyword evidence="7" id="KW-0378">Hydrolase</keyword>
<comment type="caution">
    <text evidence="20">The sequence shown here is derived from an EMBL/GenBank/DDBJ whole genome shotgun (WGS) entry which is preliminary data.</text>
</comment>
<evidence type="ECO:0000256" key="4">
    <source>
        <dbReference type="ARBA" id="ARBA00022723"/>
    </source>
</evidence>
<dbReference type="GO" id="GO:0006281">
    <property type="term" value="P:DNA repair"/>
    <property type="evidence" value="ECO:0007669"/>
    <property type="project" value="UniProtKB-KW"/>
</dbReference>
<dbReference type="InterPro" id="IPR006293">
    <property type="entry name" value="DNA_helicase_ATP-dep_RecQ_bac"/>
</dbReference>
<dbReference type="SUPFAM" id="SSF47819">
    <property type="entry name" value="HRDC-like"/>
    <property type="match status" value="1"/>
</dbReference>
<keyword evidence="11" id="KW-0238">DNA-binding</keyword>
<proteinExistence type="inferred from homology"/>
<evidence type="ECO:0000259" key="18">
    <source>
        <dbReference type="PROSITE" id="PS51192"/>
    </source>
</evidence>
<dbReference type="FunFam" id="3.40.50.300:FF:000296">
    <property type="entry name" value="ATP-dependent DNA helicase RecQ"/>
    <property type="match status" value="1"/>
</dbReference>
<keyword evidence="12" id="KW-0233">DNA recombination</keyword>
<dbReference type="InterPro" id="IPR010997">
    <property type="entry name" value="HRDC-like_sf"/>
</dbReference>
<dbReference type="GO" id="GO:0005524">
    <property type="term" value="F:ATP binding"/>
    <property type="evidence" value="ECO:0007669"/>
    <property type="project" value="UniProtKB-KW"/>
</dbReference>
<dbReference type="GO" id="GO:0003677">
    <property type="term" value="F:DNA binding"/>
    <property type="evidence" value="ECO:0007669"/>
    <property type="project" value="UniProtKB-KW"/>
</dbReference>
<dbReference type="SMART" id="SM00490">
    <property type="entry name" value="HELICc"/>
    <property type="match status" value="1"/>
</dbReference>
<dbReference type="SMART" id="SM00956">
    <property type="entry name" value="RQC"/>
    <property type="match status" value="1"/>
</dbReference>
<dbReference type="Pfam" id="PF00570">
    <property type="entry name" value="HRDC"/>
    <property type="match status" value="1"/>
</dbReference>
<dbReference type="Pfam" id="PF14493">
    <property type="entry name" value="HTH_40"/>
    <property type="match status" value="1"/>
</dbReference>
<dbReference type="GO" id="GO:0009378">
    <property type="term" value="F:four-way junction helicase activity"/>
    <property type="evidence" value="ECO:0007669"/>
    <property type="project" value="TreeGrafter"/>
</dbReference>
<evidence type="ECO:0000256" key="3">
    <source>
        <dbReference type="ARBA" id="ARBA00005446"/>
    </source>
</evidence>
<comment type="similarity">
    <text evidence="3">Belongs to the helicase family. RecQ subfamily.</text>
</comment>
<evidence type="ECO:0000256" key="1">
    <source>
        <dbReference type="ARBA" id="ARBA00001946"/>
    </source>
</evidence>
<evidence type="ECO:0000256" key="13">
    <source>
        <dbReference type="ARBA" id="ARBA00023204"/>
    </source>
</evidence>
<evidence type="ECO:0000256" key="2">
    <source>
        <dbReference type="ARBA" id="ARBA00001947"/>
    </source>
</evidence>
<evidence type="ECO:0000313" key="21">
    <source>
        <dbReference type="Proteomes" id="UP000018895"/>
    </source>
</evidence>
<dbReference type="InterPro" id="IPR036388">
    <property type="entry name" value="WH-like_DNA-bd_sf"/>
</dbReference>
<keyword evidence="14" id="KW-0413">Isomerase</keyword>
<dbReference type="InterPro" id="IPR014001">
    <property type="entry name" value="Helicase_ATP-bd"/>
</dbReference>
<comment type="cofactor">
    <cofactor evidence="1">
        <name>Mg(2+)</name>
        <dbReference type="ChEBI" id="CHEBI:18420"/>
    </cofactor>
</comment>
<dbReference type="PROSITE" id="PS50967">
    <property type="entry name" value="HRDC"/>
    <property type="match status" value="1"/>
</dbReference>
<evidence type="ECO:0000256" key="9">
    <source>
        <dbReference type="ARBA" id="ARBA00022833"/>
    </source>
</evidence>
<comment type="catalytic activity">
    <reaction evidence="15">
        <text>Couples ATP hydrolysis with the unwinding of duplex DNA by translocating in the 3'-5' direction.</text>
        <dbReference type="EC" id="5.6.2.4"/>
    </reaction>
</comment>
<dbReference type="Pfam" id="PF09382">
    <property type="entry name" value="RQC"/>
    <property type="match status" value="1"/>
</dbReference>
<keyword evidence="6" id="KW-0227">DNA damage</keyword>
<dbReference type="Proteomes" id="UP000018895">
    <property type="component" value="Unassembled WGS sequence"/>
</dbReference>
<evidence type="ECO:0000259" key="19">
    <source>
        <dbReference type="PROSITE" id="PS51194"/>
    </source>
</evidence>
<protein>
    <recommendedName>
        <fullName evidence="16">DNA helicase RecQ</fullName>
        <ecNumber evidence="16">5.6.2.4</ecNumber>
    </recommendedName>
</protein>
<dbReference type="InterPro" id="IPR011545">
    <property type="entry name" value="DEAD/DEAH_box_helicase_dom"/>
</dbReference>
<dbReference type="GO" id="GO:0046872">
    <property type="term" value="F:metal ion binding"/>
    <property type="evidence" value="ECO:0007669"/>
    <property type="project" value="UniProtKB-KW"/>
</dbReference>
<evidence type="ECO:0000259" key="17">
    <source>
        <dbReference type="PROSITE" id="PS50967"/>
    </source>
</evidence>
<dbReference type="GO" id="GO:0043138">
    <property type="term" value="F:3'-5' DNA helicase activity"/>
    <property type="evidence" value="ECO:0007669"/>
    <property type="project" value="UniProtKB-EC"/>
</dbReference>
<keyword evidence="10" id="KW-0067">ATP-binding</keyword>
<dbReference type="EMBL" id="BAUU01000012">
    <property type="protein sequence ID" value="GAE30636.1"/>
    <property type="molecule type" value="Genomic_DNA"/>
</dbReference>
<reference evidence="20" key="1">
    <citation type="journal article" date="2014" name="Genome Announc.">
        <title>Draft Genome Sequences of Three Alkaliphilic Bacillus Strains, Bacillus wakoensis JCM 9140T, Bacillus akibai JCM 9157T, and Bacillus hemicellulosilyticus JCM 9152T.</title>
        <authorList>
            <person name="Yuki M."/>
            <person name="Oshima K."/>
            <person name="Suda W."/>
            <person name="Oshida Y."/>
            <person name="Kitamura K."/>
            <person name="Iida T."/>
            <person name="Hattori M."/>
            <person name="Ohkuma M."/>
        </authorList>
    </citation>
    <scope>NUCLEOTIDE SEQUENCE [LARGE SCALE GENOMIC DNA]</scope>
    <source>
        <strain evidence="20">JCM 9152</strain>
    </source>
</reference>
<dbReference type="RefSeq" id="WP_035343457.1">
    <property type="nucleotide sequence ID" value="NZ_BAUU01000012.1"/>
</dbReference>
<dbReference type="PROSITE" id="PS51194">
    <property type="entry name" value="HELICASE_CTER"/>
    <property type="match status" value="1"/>
</dbReference>
<dbReference type="NCBIfam" id="TIGR01389">
    <property type="entry name" value="recQ"/>
    <property type="match status" value="1"/>
</dbReference>
<dbReference type="SMART" id="SM00341">
    <property type="entry name" value="HRDC"/>
    <property type="match status" value="1"/>
</dbReference>
<keyword evidence="21" id="KW-1185">Reference proteome</keyword>
<dbReference type="GO" id="GO:0016787">
    <property type="term" value="F:hydrolase activity"/>
    <property type="evidence" value="ECO:0007669"/>
    <property type="project" value="UniProtKB-KW"/>
</dbReference>
<keyword evidence="13" id="KW-0234">DNA repair</keyword>
<keyword evidence="9" id="KW-0862">Zinc</keyword>
<dbReference type="InterPro" id="IPR018982">
    <property type="entry name" value="RQC_domain"/>
</dbReference>
<dbReference type="SUPFAM" id="SSF46785">
    <property type="entry name" value="Winged helix' DNA-binding domain"/>
    <property type="match status" value="1"/>
</dbReference>
<dbReference type="InterPro" id="IPR001650">
    <property type="entry name" value="Helicase_C-like"/>
</dbReference>
<evidence type="ECO:0000256" key="10">
    <source>
        <dbReference type="ARBA" id="ARBA00022840"/>
    </source>
</evidence>
<dbReference type="STRING" id="1236971.JCM9152_2050"/>
<dbReference type="Pfam" id="PF00271">
    <property type="entry name" value="Helicase_C"/>
    <property type="match status" value="1"/>
</dbReference>
<comment type="cofactor">
    <cofactor evidence="2">
        <name>Zn(2+)</name>
        <dbReference type="ChEBI" id="CHEBI:29105"/>
    </cofactor>
</comment>
<evidence type="ECO:0000256" key="7">
    <source>
        <dbReference type="ARBA" id="ARBA00022801"/>
    </source>
</evidence>
<feature type="domain" description="Helicase ATP-binding" evidence="18">
    <location>
        <begin position="29"/>
        <end position="198"/>
    </location>
</feature>
<dbReference type="InterPro" id="IPR002121">
    <property type="entry name" value="HRDC_dom"/>
</dbReference>
<dbReference type="Gene3D" id="1.10.150.80">
    <property type="entry name" value="HRDC domain"/>
    <property type="match status" value="1"/>
</dbReference>
<dbReference type="InterPro" id="IPR029491">
    <property type="entry name" value="Helicase_HTH"/>
</dbReference>
<evidence type="ECO:0000256" key="5">
    <source>
        <dbReference type="ARBA" id="ARBA00022741"/>
    </source>
</evidence>
<keyword evidence="4" id="KW-0479">Metal-binding</keyword>
<dbReference type="PANTHER" id="PTHR13710">
    <property type="entry name" value="DNA HELICASE RECQ FAMILY MEMBER"/>
    <property type="match status" value="1"/>
</dbReference>
<dbReference type="GO" id="GO:0043590">
    <property type="term" value="C:bacterial nucleoid"/>
    <property type="evidence" value="ECO:0007669"/>
    <property type="project" value="TreeGrafter"/>
</dbReference>
<evidence type="ECO:0000256" key="11">
    <source>
        <dbReference type="ARBA" id="ARBA00023125"/>
    </source>
</evidence>
<keyword evidence="8 20" id="KW-0347">Helicase</keyword>
<dbReference type="AlphaFoldDB" id="W4QEY9"/>
<dbReference type="NCBIfam" id="TIGR00614">
    <property type="entry name" value="recQ_fam"/>
    <property type="match status" value="1"/>
</dbReference>
<dbReference type="SMART" id="SM00487">
    <property type="entry name" value="DEXDc"/>
    <property type="match status" value="1"/>
</dbReference>
<evidence type="ECO:0000256" key="16">
    <source>
        <dbReference type="NCBIfam" id="TIGR01389"/>
    </source>
</evidence>
<dbReference type="GO" id="GO:0006310">
    <property type="term" value="P:DNA recombination"/>
    <property type="evidence" value="ECO:0007669"/>
    <property type="project" value="UniProtKB-UniRule"/>
</dbReference>
<dbReference type="Gene3D" id="3.40.50.300">
    <property type="entry name" value="P-loop containing nucleotide triphosphate hydrolases"/>
    <property type="match status" value="2"/>
</dbReference>
<dbReference type="GO" id="GO:0030894">
    <property type="term" value="C:replisome"/>
    <property type="evidence" value="ECO:0007669"/>
    <property type="project" value="TreeGrafter"/>
</dbReference>
<dbReference type="PANTHER" id="PTHR13710:SF105">
    <property type="entry name" value="ATP-DEPENDENT DNA HELICASE Q1"/>
    <property type="match status" value="1"/>
</dbReference>
<dbReference type="CDD" id="cd17920">
    <property type="entry name" value="DEXHc_RecQ"/>
    <property type="match status" value="1"/>
</dbReference>
<keyword evidence="5" id="KW-0547">Nucleotide-binding</keyword>
<dbReference type="PROSITE" id="PS51192">
    <property type="entry name" value="HELICASE_ATP_BIND_1"/>
    <property type="match status" value="1"/>
</dbReference>
<dbReference type="Gene3D" id="1.10.10.10">
    <property type="entry name" value="Winged helix-like DNA-binding domain superfamily/Winged helix DNA-binding domain"/>
    <property type="match status" value="1"/>
</dbReference>
<feature type="domain" description="HRDC" evidence="17">
    <location>
        <begin position="516"/>
        <end position="596"/>
    </location>
</feature>
<dbReference type="InterPro" id="IPR032284">
    <property type="entry name" value="RecQ_Zn-bd"/>
</dbReference>
<dbReference type="GO" id="GO:0009432">
    <property type="term" value="P:SOS response"/>
    <property type="evidence" value="ECO:0007669"/>
    <property type="project" value="UniProtKB-UniRule"/>
</dbReference>
<gene>
    <name evidence="20" type="ORF">JCM9152_2050</name>
</gene>
<accession>W4QEY9</accession>
<dbReference type="Pfam" id="PF00270">
    <property type="entry name" value="DEAD"/>
    <property type="match status" value="1"/>
</dbReference>
<dbReference type="GO" id="GO:0005737">
    <property type="term" value="C:cytoplasm"/>
    <property type="evidence" value="ECO:0007669"/>
    <property type="project" value="TreeGrafter"/>
</dbReference>
<sequence length="701" mass="80444">MEALMDSAKKKLKLIYGYDQFRKGQEEIIQSVLSKQRTLGIMPTGGGKSICYQIPAFILPGVTIVISPLISLMKDQVDALTELNMAATYINSSLSTQEEKQRYEGIRNGTYKLVYVAPERIEHSSFQSLIEQVDVSLIAIDEAHCLSQWGHDFRPSYLSIPKWVDSLKGAPTVLALTATATKQVQEDLQTYLSVSDEHTVITGFSRHNLRFQVKKGIDKRDFLLSYLNSRKNESGIIYTSTRKEVESISEWLTMKQIEVVAYHGGMSEEKRIKAQEDFTHDRSPVIVATNAFGMGIDKSNVRYVIHYNMPRTIEAYYQEAGRAGRDGESSECILLFSPQDIRTQSFLIEQSLLNEERMKHEYEKLQQMTSFCHTERCLQQYLLDYFGDRSNDTCGRCSNCLKEGEKLDRTKEAQMVFSCIKRVREKFGKTIISQILIGSSNQKIKQFRFQELPTYGLLNKWNQKQVAQLIDLLIAEEYIAPTGSSYPTLTLTEKVLPVLKGEKNIYVFAEKEHDKPKEQNDVFEAMRALRKSLASEQQIPPYMIFSDRTLREMSQYIPQSKDEFIAINGVGEQKWDKYGHAFLEELKQFVDRKPVQAPIKTRGSTGKVKTNYLDTAKRFKKQPSVPDLADYFSLTEITIVKHLIRAEQEGYNLKLGQYVDDHKKMLIHKAAEEVGTERLKPIKEVLPESISYQDIRFTLLI</sequence>
<evidence type="ECO:0000256" key="12">
    <source>
        <dbReference type="ARBA" id="ARBA00023172"/>
    </source>
</evidence>
<name>W4QEY9_9BACI</name>
<dbReference type="EC" id="5.6.2.4" evidence="16"/>
<organism evidence="20 21">
    <name type="scientific">Halalkalibacter hemicellulosilyticusJCM 9152</name>
    <dbReference type="NCBI Taxonomy" id="1236971"/>
    <lineage>
        <taxon>Bacteria</taxon>
        <taxon>Bacillati</taxon>
        <taxon>Bacillota</taxon>
        <taxon>Bacilli</taxon>
        <taxon>Bacillales</taxon>
        <taxon>Bacillaceae</taxon>
        <taxon>Halalkalibacter</taxon>
    </lineage>
</organism>
<feature type="domain" description="Helicase C-terminal" evidence="19">
    <location>
        <begin position="219"/>
        <end position="366"/>
    </location>
</feature>
<dbReference type="InterPro" id="IPR036390">
    <property type="entry name" value="WH_DNA-bd_sf"/>
</dbReference>
<dbReference type="GO" id="GO:0006260">
    <property type="term" value="P:DNA replication"/>
    <property type="evidence" value="ECO:0007669"/>
    <property type="project" value="InterPro"/>
</dbReference>
<dbReference type="InterPro" id="IPR027417">
    <property type="entry name" value="P-loop_NTPase"/>
</dbReference>
<evidence type="ECO:0000256" key="15">
    <source>
        <dbReference type="ARBA" id="ARBA00034617"/>
    </source>
</evidence>